<dbReference type="PANTHER" id="PTHR11361:SF35">
    <property type="entry name" value="DNA MISMATCH REPAIR PROTEIN MSH2"/>
    <property type="match status" value="1"/>
</dbReference>
<evidence type="ECO:0000256" key="9">
    <source>
        <dbReference type="RuleBase" id="RU003756"/>
    </source>
</evidence>
<evidence type="ECO:0000256" key="7">
    <source>
        <dbReference type="ARBA" id="ARBA00023204"/>
    </source>
</evidence>
<comment type="subcellular location">
    <subcellularLocation>
        <location evidence="1">Nucleus</location>
    </subcellularLocation>
</comment>
<organism evidence="11 12">
    <name type="scientific">Schistosoma mattheei</name>
    <dbReference type="NCBI Taxonomy" id="31246"/>
    <lineage>
        <taxon>Eukaryota</taxon>
        <taxon>Metazoa</taxon>
        <taxon>Spiralia</taxon>
        <taxon>Lophotrochozoa</taxon>
        <taxon>Platyhelminthes</taxon>
        <taxon>Trematoda</taxon>
        <taxon>Digenea</taxon>
        <taxon>Strigeidida</taxon>
        <taxon>Schistosomatoidea</taxon>
        <taxon>Schistosomatidae</taxon>
        <taxon>Schistosoma</taxon>
    </lineage>
</organism>
<keyword evidence="4 9" id="KW-0227">DNA damage</keyword>
<evidence type="ECO:0000256" key="5">
    <source>
        <dbReference type="ARBA" id="ARBA00022840"/>
    </source>
</evidence>
<dbReference type="SUPFAM" id="SSF48334">
    <property type="entry name" value="DNA repair protein MutS, domain III"/>
    <property type="match status" value="1"/>
</dbReference>
<dbReference type="Gene3D" id="3.40.50.300">
    <property type="entry name" value="P-loop containing nucleotide triphosphate hydrolases"/>
    <property type="match status" value="1"/>
</dbReference>
<evidence type="ECO:0000313" key="12">
    <source>
        <dbReference type="WBParaSite" id="SMTH1_3390.1"/>
    </source>
</evidence>
<dbReference type="Proteomes" id="UP000050791">
    <property type="component" value="Unassembled WGS sequence"/>
</dbReference>
<dbReference type="GO" id="GO:0032301">
    <property type="term" value="C:MutSalpha complex"/>
    <property type="evidence" value="ECO:0007669"/>
    <property type="project" value="TreeGrafter"/>
</dbReference>
<dbReference type="Pfam" id="PF05190">
    <property type="entry name" value="MutS_IV"/>
    <property type="match status" value="1"/>
</dbReference>
<evidence type="ECO:0000256" key="1">
    <source>
        <dbReference type="ARBA" id="ARBA00004123"/>
    </source>
</evidence>
<dbReference type="GO" id="GO:0006312">
    <property type="term" value="P:mitotic recombination"/>
    <property type="evidence" value="ECO:0007669"/>
    <property type="project" value="TreeGrafter"/>
</dbReference>
<dbReference type="Pfam" id="PF00488">
    <property type="entry name" value="MutS_V"/>
    <property type="match status" value="1"/>
</dbReference>
<dbReference type="InterPro" id="IPR045076">
    <property type="entry name" value="MutS"/>
</dbReference>
<dbReference type="InterPro" id="IPR007696">
    <property type="entry name" value="DNA_mismatch_repair_MutS_core"/>
</dbReference>
<evidence type="ECO:0000256" key="2">
    <source>
        <dbReference type="ARBA" id="ARBA00006271"/>
    </source>
</evidence>
<sequence>MQSSVSLEDGFYSFWKSLGPKPPTTLRCFERGEIMTLHDSDAILVATDYYKNPSLVKRFPRGKSSLPYITVKKQNTDFLRHFLLKRQYRIEIYCSTSKCGRDNEWSLKLKASPGNLGSVEDLLTSTSDSVEACGLSAVNVKQLNERIHVCLAFCETESRKFLVGEFMDSVHLANLETALVQLKTRECLVPTGLLSHPDISKSDVTPLGNAISEHVSFIFEKTGILPTEVKKSEFSHTIKPQDLIYFLRSEKENSNGSLLYEKGNLFLNAIQVSSQRCIVLSGCHNKFLDLNAFDTNRHVFTLETFSLENHVRLDSAASRALHLLPGPDDKNKFHSVYGALNNCRTAQGQRLLAQWLRQPLIDKSKIEERLDLVESFVEETAIRRGLHEDFLRRIPDLQRLGRRLKKIRGSGLQDVYRIYQAVLRLPYAVSLLNQYTGSKRSTVYECLITPLQKAMDNFILFKDLVESNIDLDYVNQRNEFIIRADKDPLLQEIRNKLDNLEERIRDEFRRCAKKLNLEQNKSIKLESNELHGYFMRVTLKDEKCLRGFETFEILDTQKGGVRFRNNQMTSLTETYAEVKQEYNGLQEVVVHQVVCAAATYLEPINQLNATTAFLDVIVSLSIAAISSSGVSYIRPKILSKDNGRIILKGARHPCLEMQDGVSVIPNDVHLERGKQIFLIITGPNMGGKSTFIHSVAVIVAMAQIGSFVPCSYAEIMPVDAIMARVGAADYQCRGVSTFLAEMLETSAVLRSVTPNSLVIIDELGRGTSTYDGFGLAWAVASFLASPEVGCFGLFATHFHELTSLANYMPKRVANLRVLCNVSNTKGIVEDEESETKVTMLYKVEPGVCSRSYGLDVARLAGLPMEVIKQAEHQASKDEELESIWLKLDKKYSTIYEDELDFVHDSPAVSTANELCPRLITMLDHVIKEAELEKNLSINMISSTVSHLTRELLLEKPNNLPSDYLLNLVKNKLENNKRIYD</sequence>
<evidence type="ECO:0000259" key="10">
    <source>
        <dbReference type="PROSITE" id="PS00486"/>
    </source>
</evidence>
<evidence type="ECO:0000313" key="11">
    <source>
        <dbReference type="Proteomes" id="UP000050791"/>
    </source>
</evidence>
<dbReference type="SUPFAM" id="SSF52540">
    <property type="entry name" value="P-loop containing nucleoside triphosphate hydrolases"/>
    <property type="match status" value="1"/>
</dbReference>
<dbReference type="InterPro" id="IPR027417">
    <property type="entry name" value="P-loop_NTPase"/>
</dbReference>
<dbReference type="SMART" id="SM00534">
    <property type="entry name" value="MUTSac"/>
    <property type="match status" value="1"/>
</dbReference>
<dbReference type="InterPro" id="IPR036678">
    <property type="entry name" value="MutS_con_dom_sf"/>
</dbReference>
<proteinExistence type="inferred from homology"/>
<reference evidence="12" key="1">
    <citation type="submission" date="2023-11" db="UniProtKB">
        <authorList>
            <consortium name="WormBaseParasite"/>
        </authorList>
    </citation>
    <scope>IDENTIFICATION</scope>
</reference>
<dbReference type="InterPro" id="IPR011184">
    <property type="entry name" value="DNA_mismatch_repair_Msh2"/>
</dbReference>
<dbReference type="InterPro" id="IPR007861">
    <property type="entry name" value="DNA_mismatch_repair_MutS_clamp"/>
</dbReference>
<dbReference type="Gene3D" id="3.40.1170.10">
    <property type="entry name" value="DNA repair protein MutS, domain I"/>
    <property type="match status" value="1"/>
</dbReference>
<dbReference type="GO" id="GO:0030983">
    <property type="term" value="F:mismatched DNA binding"/>
    <property type="evidence" value="ECO:0007669"/>
    <property type="project" value="InterPro"/>
</dbReference>
<accession>A0AA85B581</accession>
<dbReference type="PANTHER" id="PTHR11361">
    <property type="entry name" value="DNA MISMATCH REPAIR PROTEIN MUTS FAMILY MEMBER"/>
    <property type="match status" value="1"/>
</dbReference>
<evidence type="ECO:0000256" key="3">
    <source>
        <dbReference type="ARBA" id="ARBA00022741"/>
    </source>
</evidence>
<keyword evidence="3 9" id="KW-0547">Nucleotide-binding</keyword>
<dbReference type="GO" id="GO:0006298">
    <property type="term" value="P:mismatch repair"/>
    <property type="evidence" value="ECO:0007669"/>
    <property type="project" value="InterPro"/>
</dbReference>
<dbReference type="Gene3D" id="1.10.1420.10">
    <property type="match status" value="2"/>
</dbReference>
<dbReference type="InterPro" id="IPR007695">
    <property type="entry name" value="DNA_mismatch_repair_MutS-lik_N"/>
</dbReference>
<protein>
    <recommendedName>
        <fullName evidence="10">DNA mismatch repair proteins mutS family domain-containing protein</fullName>
    </recommendedName>
</protein>
<evidence type="ECO:0000256" key="8">
    <source>
        <dbReference type="ARBA" id="ARBA00023242"/>
    </source>
</evidence>
<dbReference type="WBParaSite" id="SMTH1_3390.1">
    <property type="protein sequence ID" value="SMTH1_3390.1"/>
    <property type="gene ID" value="SMTH1_3390"/>
</dbReference>
<evidence type="ECO:0000256" key="4">
    <source>
        <dbReference type="ARBA" id="ARBA00022763"/>
    </source>
</evidence>
<dbReference type="Pfam" id="PF05192">
    <property type="entry name" value="MutS_III"/>
    <property type="match status" value="1"/>
</dbReference>
<dbReference type="InterPro" id="IPR016151">
    <property type="entry name" value="DNA_mismatch_repair_MutS_N"/>
</dbReference>
<keyword evidence="8" id="KW-0539">Nucleus</keyword>
<dbReference type="Pfam" id="PF01624">
    <property type="entry name" value="MutS_I"/>
    <property type="match status" value="1"/>
</dbReference>
<evidence type="ECO:0000256" key="6">
    <source>
        <dbReference type="ARBA" id="ARBA00023125"/>
    </source>
</evidence>
<dbReference type="PROSITE" id="PS00486">
    <property type="entry name" value="DNA_MISMATCH_REPAIR_2"/>
    <property type="match status" value="1"/>
</dbReference>
<keyword evidence="7 9" id="KW-0234">DNA repair</keyword>
<dbReference type="InterPro" id="IPR036187">
    <property type="entry name" value="DNA_mismatch_repair_MutS_sf"/>
</dbReference>
<keyword evidence="6 9" id="KW-0238">DNA-binding</keyword>
<dbReference type="GO" id="GO:0140664">
    <property type="term" value="F:ATP-dependent DNA damage sensor activity"/>
    <property type="evidence" value="ECO:0007669"/>
    <property type="project" value="InterPro"/>
</dbReference>
<feature type="domain" description="DNA mismatch repair proteins mutS family" evidence="10">
    <location>
        <begin position="756"/>
        <end position="772"/>
    </location>
</feature>
<dbReference type="SMART" id="SM00533">
    <property type="entry name" value="MUTSd"/>
    <property type="match status" value="1"/>
</dbReference>
<dbReference type="Gene3D" id="3.30.420.110">
    <property type="entry name" value="MutS, connector domain"/>
    <property type="match status" value="1"/>
</dbReference>
<dbReference type="Pfam" id="PF05188">
    <property type="entry name" value="MutS_II"/>
    <property type="match status" value="1"/>
</dbReference>
<dbReference type="InterPro" id="IPR007860">
    <property type="entry name" value="DNA_mmatch_repair_MutS_con_dom"/>
</dbReference>
<dbReference type="PIRSF" id="PIRSF005813">
    <property type="entry name" value="MSH2"/>
    <property type="match status" value="1"/>
</dbReference>
<dbReference type="AlphaFoldDB" id="A0AA85B581"/>
<keyword evidence="5" id="KW-0067">ATP-binding</keyword>
<name>A0AA85B581_9TREM</name>
<dbReference type="FunFam" id="1.10.1420.10:FF:000003">
    <property type="entry name" value="DNA mismatch repair protein"/>
    <property type="match status" value="1"/>
</dbReference>
<dbReference type="InterPro" id="IPR000432">
    <property type="entry name" value="DNA_mismatch_repair_MutS_C"/>
</dbReference>
<dbReference type="GO" id="GO:0005524">
    <property type="term" value="F:ATP binding"/>
    <property type="evidence" value="ECO:0007669"/>
    <property type="project" value="UniProtKB-KW"/>
</dbReference>
<comment type="function">
    <text evidence="9">Component of the post-replicative DNA mismatch repair system (MMR).</text>
</comment>
<comment type="similarity">
    <text evidence="2 9">Belongs to the DNA mismatch repair MutS family.</text>
</comment>